<evidence type="ECO:0000259" key="2">
    <source>
        <dbReference type="PROSITE" id="PS50208"/>
    </source>
</evidence>
<dbReference type="Gene3D" id="3.40.50.1460">
    <property type="match status" value="1"/>
</dbReference>
<organism evidence="4 5">
    <name type="scientific">Scleropages formosus</name>
    <name type="common">Asian bonytongue</name>
    <name type="synonym">Osteoglossum formosum</name>
    <dbReference type="NCBI Taxonomy" id="113540"/>
    <lineage>
        <taxon>Eukaryota</taxon>
        <taxon>Metazoa</taxon>
        <taxon>Chordata</taxon>
        <taxon>Craniata</taxon>
        <taxon>Vertebrata</taxon>
        <taxon>Euteleostomi</taxon>
        <taxon>Actinopterygii</taxon>
        <taxon>Neopterygii</taxon>
        <taxon>Teleostei</taxon>
        <taxon>Osteoglossocephala</taxon>
        <taxon>Osteoglossomorpha</taxon>
        <taxon>Osteoglossiformes</taxon>
        <taxon>Osteoglossidae</taxon>
        <taxon>Scleropages</taxon>
    </lineage>
</organism>
<keyword evidence="5" id="KW-1185">Reference proteome</keyword>
<dbReference type="PANTHER" id="PTHR22576">
    <property type="entry name" value="MUCOSA ASSOCIATED LYMPHOID TISSUE LYMPHOMA TRANSLOCATION PROTEIN 1/PARACASPASE"/>
    <property type="match status" value="1"/>
</dbReference>
<dbReference type="Proteomes" id="UP000694397">
    <property type="component" value="Chromosome 25"/>
</dbReference>
<evidence type="ECO:0000256" key="1">
    <source>
        <dbReference type="SAM" id="MobiDB-lite"/>
    </source>
</evidence>
<dbReference type="SUPFAM" id="SSF47986">
    <property type="entry name" value="DEATH domain"/>
    <property type="match status" value="1"/>
</dbReference>
<feature type="region of interest" description="Disordered" evidence="1">
    <location>
        <begin position="779"/>
        <end position="828"/>
    </location>
</feature>
<proteinExistence type="predicted"/>
<reference evidence="4" key="3">
    <citation type="submission" date="2025-09" db="UniProtKB">
        <authorList>
            <consortium name="Ensembl"/>
        </authorList>
    </citation>
    <scope>IDENTIFICATION</scope>
</reference>
<sequence length="828" mass="91232">MADWTLELGALGDGVLGRLADMLDNPKRGWRQLAAAVTERPRFRCSEKELLSCSLQVLSATGSPSRFLLAMLADRSCPLSFLLHCLKKMEHHAAVQYLTAAVAERIRITAQPQSRCEPAGGRLLLSCQADGPSGLGYQWFKGKEEVLNGCDPDLVLHPLAPHHQGHYICRVSHGENFVYSQWAKVQVAGAESPHRGGGGGGGDGDGFLPSYKSGLRIARQPRSLSVAEGSSLRLECVAEGNPPPQYQWYRNKEPLVLGNRPTLEIACATTSTRGQYSCRVYNLYHEMWSEQVHVEIGPGSFLGASLDEGDESSSAPGHEPDSGSFPTRQLSQFYATDKVALLMGNMNYQQHRQLQAPMADVHQLTNLLRQLDFKVVSLLDLTRQEMHSAVTEFLLLLDRGVYGLLYFAGHGYENYGNSFMVPIDAPASYTSEHCLWVQDVLRRMQGRQTGLNVFLLDMCRKRNLNDDIIPQPGPLKVTANIVFGYATCVDAEAYEVNKDDLSNGIFVSFLKQRLLEDEKVTVMLDKVAEDMGRCDITRGRQALELRSNLSERRALTDRIENGDCPEVTSARNLQWSIAHVLPESRFLRFECGVTVQLGFAAEFSNIMIIYTTVLEKPDTVATCSAQLADFSEDLGTELKLTNRESPQDAGSLLFTAESLAQPTFPSLYTRLSGLQKLKNDLTFAVCLHYKYSHMEEEEEIRELQTVTVGKPLVAKLDLHRARLPRSFSASSSCDLHCFRLPESCSFPEGLEGDPPASDTSSVGSASTCWSYYSQPGEAPGANVPEETLSGEFLEADATGPLSAEPGALGFERSQQLPSQGAASQSFSF</sequence>
<dbReference type="PANTHER" id="PTHR22576:SF27">
    <property type="entry name" value="PARACASPASE 2"/>
    <property type="match status" value="1"/>
</dbReference>
<dbReference type="Gene3D" id="2.60.40.3360">
    <property type="match status" value="1"/>
</dbReference>
<dbReference type="GeneID" id="108921383"/>
<feature type="domain" description="Ig-like" evidence="3">
    <location>
        <begin position="106"/>
        <end position="186"/>
    </location>
</feature>
<feature type="domain" description="Ig-like" evidence="3">
    <location>
        <begin position="209"/>
        <end position="295"/>
    </location>
</feature>
<dbReference type="GO" id="GO:0004197">
    <property type="term" value="F:cysteine-type endopeptidase activity"/>
    <property type="evidence" value="ECO:0007669"/>
    <property type="project" value="InterPro"/>
</dbReference>
<dbReference type="OrthoDB" id="412369at2759"/>
<dbReference type="Gene3D" id="1.10.533.10">
    <property type="entry name" value="Death Domain, Fas"/>
    <property type="match status" value="1"/>
</dbReference>
<dbReference type="InterPro" id="IPR033540">
    <property type="entry name" value="MALT1_IG-like_dom_sf"/>
</dbReference>
<dbReference type="GO" id="GO:0006508">
    <property type="term" value="P:proteolysis"/>
    <property type="evidence" value="ECO:0007669"/>
    <property type="project" value="InterPro"/>
</dbReference>
<name>A0A8C9T3J3_SCLFO</name>
<dbReference type="InterPro" id="IPR003598">
    <property type="entry name" value="Ig_sub2"/>
</dbReference>
<dbReference type="InterPro" id="IPR003599">
    <property type="entry name" value="Ig_sub"/>
</dbReference>
<dbReference type="InterPro" id="IPR007110">
    <property type="entry name" value="Ig-like_dom"/>
</dbReference>
<accession>A0A8C9T3J3</accession>
<dbReference type="InterPro" id="IPR052039">
    <property type="entry name" value="Caspase-related_regulators"/>
</dbReference>
<protein>
    <submittedName>
        <fullName evidence="4">Mucosa-associated lymphoid tissue lymphoma translocation protein 1-like</fullName>
    </submittedName>
</protein>
<dbReference type="PROSITE" id="PS50835">
    <property type="entry name" value="IG_LIKE"/>
    <property type="match status" value="2"/>
</dbReference>
<dbReference type="SUPFAM" id="SSF52129">
    <property type="entry name" value="Caspase-like"/>
    <property type="match status" value="1"/>
</dbReference>
<reference evidence="4" key="2">
    <citation type="submission" date="2025-08" db="UniProtKB">
        <authorList>
            <consortium name="Ensembl"/>
        </authorList>
    </citation>
    <scope>IDENTIFICATION</scope>
</reference>
<dbReference type="AlphaFoldDB" id="A0A8C9T3J3"/>
<dbReference type="Pfam" id="PF13927">
    <property type="entry name" value="Ig_3"/>
    <property type="match status" value="1"/>
</dbReference>
<dbReference type="InterPro" id="IPR011029">
    <property type="entry name" value="DEATH-like_dom_sf"/>
</dbReference>
<dbReference type="GeneTree" id="ENSGT00390000018044"/>
<evidence type="ECO:0000259" key="3">
    <source>
        <dbReference type="PROSITE" id="PS50835"/>
    </source>
</evidence>
<dbReference type="CDD" id="cd00096">
    <property type="entry name" value="Ig"/>
    <property type="match status" value="1"/>
</dbReference>
<dbReference type="InterPro" id="IPR029030">
    <property type="entry name" value="Caspase-like_dom_sf"/>
</dbReference>
<dbReference type="Ensembl" id="ENSSFOT00015048941.1">
    <property type="protein sequence ID" value="ENSSFOP00015046286.1"/>
    <property type="gene ID" value="ENSSFOG00015007937.2"/>
</dbReference>
<reference evidence="4 5" key="1">
    <citation type="submission" date="2019-04" db="EMBL/GenBank/DDBJ databases">
        <authorList>
            <consortium name="Wellcome Sanger Institute Data Sharing"/>
        </authorList>
    </citation>
    <scope>NUCLEOTIDE SEQUENCE [LARGE SCALE GENOMIC DNA]</scope>
</reference>
<dbReference type="PROSITE" id="PS50208">
    <property type="entry name" value="CASPASE_P20"/>
    <property type="match status" value="1"/>
</dbReference>
<dbReference type="InterPro" id="IPR013783">
    <property type="entry name" value="Ig-like_fold"/>
</dbReference>
<dbReference type="InterPro" id="IPR001309">
    <property type="entry name" value="Pept_C14_p20"/>
</dbReference>
<dbReference type="FunFam" id="3.40.50.1460:FF:000004">
    <property type="entry name" value="Mucosa-associated lymphoid tissue lymphoma translocation protein 1"/>
    <property type="match status" value="1"/>
</dbReference>
<dbReference type="SUPFAM" id="SSF48726">
    <property type="entry name" value="Immunoglobulin"/>
    <property type="match status" value="2"/>
</dbReference>
<dbReference type="RefSeq" id="XP_029104995.1">
    <property type="nucleotide sequence ID" value="XM_029249162.1"/>
</dbReference>
<feature type="domain" description="Caspase family p20" evidence="2">
    <location>
        <begin position="336"/>
        <end position="463"/>
    </location>
</feature>
<dbReference type="InterPro" id="IPR041077">
    <property type="entry name" value="MALT1_Ig"/>
</dbReference>
<dbReference type="Gene3D" id="2.60.40.10">
    <property type="entry name" value="Immunoglobulins"/>
    <property type="match status" value="2"/>
</dbReference>
<feature type="compositionally biased region" description="Polar residues" evidence="1">
    <location>
        <begin position="812"/>
        <end position="828"/>
    </location>
</feature>
<dbReference type="SMART" id="SM00409">
    <property type="entry name" value="IG"/>
    <property type="match status" value="2"/>
</dbReference>
<feature type="region of interest" description="Disordered" evidence="1">
    <location>
        <begin position="305"/>
        <end position="327"/>
    </location>
</feature>
<dbReference type="Pfam" id="PF18703">
    <property type="entry name" value="MALT1_Ig"/>
    <property type="match status" value="1"/>
</dbReference>
<gene>
    <name evidence="4" type="primary">LOC108921383</name>
</gene>
<dbReference type="InterPro" id="IPR011600">
    <property type="entry name" value="Pept_C14_caspase"/>
</dbReference>
<dbReference type="SMART" id="SM00408">
    <property type="entry name" value="IGc2"/>
    <property type="match status" value="2"/>
</dbReference>
<evidence type="ECO:0000313" key="4">
    <source>
        <dbReference type="Ensembl" id="ENSSFOP00015046286.1"/>
    </source>
</evidence>
<dbReference type="Pfam" id="PF00656">
    <property type="entry name" value="Peptidase_C14"/>
    <property type="match status" value="1"/>
</dbReference>
<dbReference type="InterPro" id="IPR036179">
    <property type="entry name" value="Ig-like_dom_sf"/>
</dbReference>
<evidence type="ECO:0000313" key="5">
    <source>
        <dbReference type="Proteomes" id="UP000694397"/>
    </source>
</evidence>